<dbReference type="InterPro" id="IPR003593">
    <property type="entry name" value="AAA+_ATPase"/>
</dbReference>
<dbReference type="Pfam" id="PF07728">
    <property type="entry name" value="AAA_5"/>
    <property type="match status" value="1"/>
</dbReference>
<feature type="binding site" evidence="1">
    <location>
        <position position="277"/>
    </location>
    <ligand>
        <name>ATP</name>
        <dbReference type="ChEBI" id="CHEBI:30616"/>
    </ligand>
</feature>
<accession>A0A517NVZ4</accession>
<evidence type="ECO:0000313" key="3">
    <source>
        <dbReference type="EMBL" id="QDT11303.1"/>
    </source>
</evidence>
<dbReference type="InterPro" id="IPR052934">
    <property type="entry name" value="Methyl-DNA_Rec/Restrict_Enz"/>
</dbReference>
<evidence type="ECO:0000256" key="1">
    <source>
        <dbReference type="PROSITE-ProRule" id="PRU10141"/>
    </source>
</evidence>
<keyword evidence="1" id="KW-0547">Nucleotide-binding</keyword>
<dbReference type="REBASE" id="356041">
    <property type="entry name" value="PbaK239McrBCP"/>
</dbReference>
<feature type="domain" description="AAA+ ATPase" evidence="2">
    <location>
        <begin position="253"/>
        <end position="416"/>
    </location>
</feature>
<sequence>MSRYISKDRLKSAIINLSEWRAKAQSQASAHLFPTLSIIAAGVNTSDWTHYEEQDDFAFFDRYFRAGRDEQNPYFDPLLRKMRIHSHPHSNISTARKNTLENRWGAVESRRTDDNESEWKLGIDWVDTFAKRVMTKGGELNRPNVVDCAAWLFRVDKFDDGADARTLENKFRDEFPIADDAYNRLFEFRDEPAEKLFSDSPLTDEVADEIIASLVIDSTPKQLPVSPTQESQSSVLSDDDSLMQEVSAVLGMGSSGIIFRGCPGTGKTWYAWQVALKLTDNDPSRIVRVQFHSSMGYEDFVEGYKPTQNSKSGFEVVPKTFLQTVELANGTDKPVVFIIDEINRGDPSRVFGELLTYIEDGWRGVQFTTPFRGEPVSIPRNLILLATMNQHDRSITQLDMAMLRRFDHIDIYPSSDLTNQFLIDAGMVATDASKITEWFEQMQQLLPFGMGHTYFLNVGDNGRLAQVWRYRILPFCESVLEFEPDKLGHVSQSFKALERRLSGQQESDD</sequence>
<dbReference type="PANTHER" id="PTHR37291:SF1">
    <property type="entry name" value="TYPE IV METHYL-DIRECTED RESTRICTION ENZYME ECOKMCRB SUBUNIT"/>
    <property type="match status" value="1"/>
</dbReference>
<evidence type="ECO:0000313" key="4">
    <source>
        <dbReference type="Proteomes" id="UP000319817"/>
    </source>
</evidence>
<dbReference type="GO" id="GO:0016887">
    <property type="term" value="F:ATP hydrolysis activity"/>
    <property type="evidence" value="ECO:0007669"/>
    <property type="project" value="InterPro"/>
</dbReference>
<dbReference type="SUPFAM" id="SSF52540">
    <property type="entry name" value="P-loop containing nucleoside triphosphate hydrolases"/>
    <property type="match status" value="1"/>
</dbReference>
<dbReference type="InterPro" id="IPR011704">
    <property type="entry name" value="ATPase_dyneun-rel_AAA"/>
</dbReference>
<dbReference type="Proteomes" id="UP000319817">
    <property type="component" value="Chromosome"/>
</dbReference>
<dbReference type="InterPro" id="IPR027417">
    <property type="entry name" value="P-loop_NTPase"/>
</dbReference>
<reference evidence="3 4" key="1">
    <citation type="submission" date="2019-02" db="EMBL/GenBank/DDBJ databases">
        <title>Deep-cultivation of Planctomycetes and their phenomic and genomic characterization uncovers novel biology.</title>
        <authorList>
            <person name="Wiegand S."/>
            <person name="Jogler M."/>
            <person name="Boedeker C."/>
            <person name="Pinto D."/>
            <person name="Vollmers J."/>
            <person name="Rivas-Marin E."/>
            <person name="Kohn T."/>
            <person name="Peeters S.H."/>
            <person name="Heuer A."/>
            <person name="Rast P."/>
            <person name="Oberbeckmann S."/>
            <person name="Bunk B."/>
            <person name="Jeske O."/>
            <person name="Meyerdierks A."/>
            <person name="Storesund J.E."/>
            <person name="Kallscheuer N."/>
            <person name="Luecker S."/>
            <person name="Lage O.M."/>
            <person name="Pohl T."/>
            <person name="Merkel B.J."/>
            <person name="Hornburger P."/>
            <person name="Mueller R.-W."/>
            <person name="Bruemmer F."/>
            <person name="Labrenz M."/>
            <person name="Spormann A.M."/>
            <person name="Op den Camp H."/>
            <person name="Overmann J."/>
            <person name="Amann R."/>
            <person name="Jetten M.S.M."/>
            <person name="Mascher T."/>
            <person name="Medema M.H."/>
            <person name="Devos D.P."/>
            <person name="Kaster A.-K."/>
            <person name="Ovreas L."/>
            <person name="Rohde M."/>
            <person name="Galperin M.Y."/>
            <person name="Jogler C."/>
        </authorList>
    </citation>
    <scope>NUCLEOTIDE SEQUENCE [LARGE SCALE GENOMIC DNA]</scope>
    <source>
        <strain evidence="3 4">K23_9</strain>
    </source>
</reference>
<dbReference type="OrthoDB" id="9781481at2"/>
<keyword evidence="3" id="KW-0378">Hydrolase</keyword>
<dbReference type="GO" id="GO:0005524">
    <property type="term" value="F:ATP binding"/>
    <property type="evidence" value="ECO:0007669"/>
    <property type="project" value="UniProtKB-UniRule"/>
</dbReference>
<dbReference type="EC" id="3.1.21.-" evidence="3"/>
<proteinExistence type="predicted"/>
<dbReference type="InterPro" id="IPR017441">
    <property type="entry name" value="Protein_kinase_ATP_BS"/>
</dbReference>
<dbReference type="AlphaFoldDB" id="A0A517NVZ4"/>
<dbReference type="PANTHER" id="PTHR37291">
    <property type="entry name" value="5-METHYLCYTOSINE-SPECIFIC RESTRICTION ENZYME B"/>
    <property type="match status" value="1"/>
</dbReference>
<protein>
    <submittedName>
        <fullName evidence="3">5-methylcytosine-specific restriction enzyme B</fullName>
        <ecNumber evidence="3">3.1.21.-</ecNumber>
    </submittedName>
</protein>
<dbReference type="PROSITE" id="PS00107">
    <property type="entry name" value="PROTEIN_KINASE_ATP"/>
    <property type="match status" value="1"/>
</dbReference>
<evidence type="ECO:0000259" key="2">
    <source>
        <dbReference type="SMART" id="SM00382"/>
    </source>
</evidence>
<keyword evidence="1" id="KW-0067">ATP-binding</keyword>
<keyword evidence="4" id="KW-1185">Reference proteome</keyword>
<dbReference type="EMBL" id="CP036526">
    <property type="protein sequence ID" value="QDT11303.1"/>
    <property type="molecule type" value="Genomic_DNA"/>
</dbReference>
<name>A0A517NVZ4_9BACT</name>
<dbReference type="Gene3D" id="3.40.50.300">
    <property type="entry name" value="P-loop containing nucleotide triphosphate hydrolases"/>
    <property type="match status" value="1"/>
</dbReference>
<gene>
    <name evidence="3" type="primary">mcrB</name>
    <name evidence="3" type="ORF">K239x_32980</name>
</gene>
<dbReference type="CDD" id="cd00009">
    <property type="entry name" value="AAA"/>
    <property type="match status" value="1"/>
</dbReference>
<dbReference type="SMART" id="SM00382">
    <property type="entry name" value="AAA"/>
    <property type="match status" value="1"/>
</dbReference>
<organism evidence="3 4">
    <name type="scientific">Stieleria marina</name>
    <dbReference type="NCBI Taxonomy" id="1930275"/>
    <lineage>
        <taxon>Bacteria</taxon>
        <taxon>Pseudomonadati</taxon>
        <taxon>Planctomycetota</taxon>
        <taxon>Planctomycetia</taxon>
        <taxon>Pirellulales</taxon>
        <taxon>Pirellulaceae</taxon>
        <taxon>Stieleria</taxon>
    </lineage>
</organism>